<dbReference type="HOGENOM" id="CLU_010779_1_1_5"/>
<gene>
    <name evidence="7" type="ordered locus">Hbal_2752</name>
</gene>
<dbReference type="PROSITE" id="PS51257">
    <property type="entry name" value="PROKAR_LIPOPROTEIN"/>
    <property type="match status" value="1"/>
</dbReference>
<dbReference type="Pfam" id="PF04616">
    <property type="entry name" value="Glyco_hydro_43"/>
    <property type="match status" value="1"/>
</dbReference>
<dbReference type="eggNOG" id="COG3507">
    <property type="taxonomic scope" value="Bacteria"/>
</dbReference>
<dbReference type="KEGG" id="hba:Hbal_2752"/>
<comment type="pathway">
    <text evidence="1">Glycan metabolism; L-arabinan degradation.</text>
</comment>
<evidence type="ECO:0000256" key="1">
    <source>
        <dbReference type="ARBA" id="ARBA00004834"/>
    </source>
</evidence>
<evidence type="ECO:0000313" key="8">
    <source>
        <dbReference type="Proteomes" id="UP000002745"/>
    </source>
</evidence>
<dbReference type="GO" id="GO:0004553">
    <property type="term" value="F:hydrolase activity, hydrolyzing O-glycosyl compounds"/>
    <property type="evidence" value="ECO:0007669"/>
    <property type="project" value="InterPro"/>
</dbReference>
<keyword evidence="4 5" id="KW-0326">Glycosidase</keyword>
<evidence type="ECO:0000256" key="3">
    <source>
        <dbReference type="ARBA" id="ARBA00022801"/>
    </source>
</evidence>
<feature type="chain" id="PRO_5002973086" description="Glycosyl hydrolase family 32 domain protein" evidence="6">
    <location>
        <begin position="20"/>
        <end position="322"/>
    </location>
</feature>
<sequence>MKYLLVLVALALTSCSAGPAQNVEEKDDVLLFSSFRNDGETGLHFAYSEDGLSWTALNDDKSFLEPQIGGKLMRDPCIIQGPDGSYHMVWTTGWWENNIGIAHSDDLINWSEQTILPVMAHEPDVLNSWAPEIFYDDEAEEYIIFWSSAVPGKFLETEDRGDIRSTLGVGINHRVYFTKTKDFETYSDTSLFYDGGFVSIDGSLLKDGDRYVMFIKDETKRPEPMKNIRIATASHAQGPYSEASAPFSPEGVWVEGPTAIKIDDMVYVYYDAYMEHKMIGARSKDLVNWEDLSDQINFPEGTRHGTVFKVDRETFEKLKQVK</sequence>
<name>C6XQC6_HIRBI</name>
<evidence type="ECO:0000256" key="4">
    <source>
        <dbReference type="ARBA" id="ARBA00023295"/>
    </source>
</evidence>
<accession>C6XQC6</accession>
<comment type="similarity">
    <text evidence="2 5">Belongs to the glycosyl hydrolase 43 family.</text>
</comment>
<organism evidence="7 8">
    <name type="scientific">Hirschia baltica (strain ATCC 49814 / DSM 5838 / IFAM 1418)</name>
    <dbReference type="NCBI Taxonomy" id="582402"/>
    <lineage>
        <taxon>Bacteria</taxon>
        <taxon>Pseudomonadati</taxon>
        <taxon>Pseudomonadota</taxon>
        <taxon>Alphaproteobacteria</taxon>
        <taxon>Hyphomonadales</taxon>
        <taxon>Hyphomonadaceae</taxon>
        <taxon>Hirschia</taxon>
    </lineage>
</organism>
<keyword evidence="3 5" id="KW-0378">Hydrolase</keyword>
<dbReference type="Gene3D" id="2.115.10.20">
    <property type="entry name" value="Glycosyl hydrolase domain, family 43"/>
    <property type="match status" value="1"/>
</dbReference>
<keyword evidence="8" id="KW-1185">Reference proteome</keyword>
<keyword evidence="6" id="KW-0732">Signal</keyword>
<evidence type="ECO:0000256" key="6">
    <source>
        <dbReference type="SAM" id="SignalP"/>
    </source>
</evidence>
<dbReference type="RefSeq" id="WP_015828575.1">
    <property type="nucleotide sequence ID" value="NC_012982.1"/>
</dbReference>
<dbReference type="GO" id="GO:0005975">
    <property type="term" value="P:carbohydrate metabolic process"/>
    <property type="evidence" value="ECO:0007669"/>
    <property type="project" value="InterPro"/>
</dbReference>
<dbReference type="STRING" id="582402.Hbal_2752"/>
<dbReference type="PANTHER" id="PTHR43301:SF3">
    <property type="entry name" value="ARABINAN ENDO-1,5-ALPHA-L-ARABINOSIDASE A-RELATED"/>
    <property type="match status" value="1"/>
</dbReference>
<dbReference type="Proteomes" id="UP000002745">
    <property type="component" value="Chromosome"/>
</dbReference>
<dbReference type="InterPro" id="IPR006710">
    <property type="entry name" value="Glyco_hydro_43"/>
</dbReference>
<dbReference type="OrthoDB" id="7064503at2"/>
<dbReference type="CDD" id="cd08983">
    <property type="entry name" value="GH43_Bt3655-like"/>
    <property type="match status" value="1"/>
</dbReference>
<evidence type="ECO:0008006" key="9">
    <source>
        <dbReference type="Google" id="ProtNLM"/>
    </source>
</evidence>
<evidence type="ECO:0000256" key="5">
    <source>
        <dbReference type="RuleBase" id="RU361187"/>
    </source>
</evidence>
<proteinExistence type="inferred from homology"/>
<dbReference type="CAZy" id="GH43">
    <property type="family name" value="Glycoside Hydrolase Family 43"/>
</dbReference>
<reference evidence="8" key="1">
    <citation type="journal article" date="2011" name="J. Bacteriol.">
        <title>Genome sequences of eight morphologically diverse alphaproteobacteria.</title>
        <authorList>
            <consortium name="US DOE Joint Genome Institute"/>
            <person name="Brown P.J."/>
            <person name="Kysela D.T."/>
            <person name="Buechlein A."/>
            <person name="Hemmerich C."/>
            <person name="Brun Y.V."/>
        </authorList>
    </citation>
    <scope>NUCLEOTIDE SEQUENCE [LARGE SCALE GENOMIC DNA]</scope>
    <source>
        <strain evidence="8">ATCC 49814 / DSM 5838 / IFAM 1418</strain>
    </source>
</reference>
<dbReference type="PANTHER" id="PTHR43301">
    <property type="entry name" value="ARABINAN ENDO-1,5-ALPHA-L-ARABINOSIDASE"/>
    <property type="match status" value="1"/>
</dbReference>
<dbReference type="EMBL" id="CP001678">
    <property type="protein sequence ID" value="ACT60425.1"/>
    <property type="molecule type" value="Genomic_DNA"/>
</dbReference>
<evidence type="ECO:0000256" key="2">
    <source>
        <dbReference type="ARBA" id="ARBA00009865"/>
    </source>
</evidence>
<protein>
    <recommendedName>
        <fullName evidence="9">Glycosyl hydrolase family 32 domain protein</fullName>
    </recommendedName>
</protein>
<dbReference type="SUPFAM" id="SSF75005">
    <property type="entry name" value="Arabinanase/levansucrase/invertase"/>
    <property type="match status" value="1"/>
</dbReference>
<dbReference type="InterPro" id="IPR023296">
    <property type="entry name" value="Glyco_hydro_beta-prop_sf"/>
</dbReference>
<dbReference type="InterPro" id="IPR050727">
    <property type="entry name" value="GH43_arabinanases"/>
</dbReference>
<evidence type="ECO:0000313" key="7">
    <source>
        <dbReference type="EMBL" id="ACT60425.1"/>
    </source>
</evidence>
<feature type="signal peptide" evidence="6">
    <location>
        <begin position="1"/>
        <end position="19"/>
    </location>
</feature>
<dbReference type="AlphaFoldDB" id="C6XQC6"/>